<evidence type="ECO:0000256" key="7">
    <source>
        <dbReference type="ARBA" id="ARBA00022563"/>
    </source>
</evidence>
<comment type="function">
    <text evidence="12">Catalyzes the reversible interconversion of alpha-methyl-L-serine to D-alanine with tetrahydrofolate (THF) serving as the one-carbon carrier. Cannot use alpha-methyl-D-serine, L-serine, D-serine or L-alanine.</text>
</comment>
<dbReference type="PIRSF" id="PIRSF000412">
    <property type="entry name" value="SHMT"/>
    <property type="match status" value="1"/>
</dbReference>
<keyword evidence="8 13" id="KW-0028">Amino-acid biosynthesis</keyword>
<keyword evidence="6 13" id="KW-0963">Cytoplasm</keyword>
<organism evidence="16 17">
    <name type="scientific">Phenylobacterium montanum</name>
    <dbReference type="NCBI Taxonomy" id="2823693"/>
    <lineage>
        <taxon>Bacteria</taxon>
        <taxon>Pseudomonadati</taxon>
        <taxon>Pseudomonadota</taxon>
        <taxon>Alphaproteobacteria</taxon>
        <taxon>Caulobacterales</taxon>
        <taxon>Caulobacteraceae</taxon>
        <taxon>Phenylobacterium</taxon>
    </lineage>
</organism>
<dbReference type="FunFam" id="3.90.1150.10:FF:000003">
    <property type="entry name" value="Serine hydroxymethyltransferase"/>
    <property type="match status" value="1"/>
</dbReference>
<comment type="catalytic activity">
    <reaction evidence="1 13">
        <text>(6R)-5,10-methylene-5,6,7,8-tetrahydrofolate + glycine + H2O = (6S)-5,6,7,8-tetrahydrofolate + L-serine</text>
        <dbReference type="Rhea" id="RHEA:15481"/>
        <dbReference type="ChEBI" id="CHEBI:15377"/>
        <dbReference type="ChEBI" id="CHEBI:15636"/>
        <dbReference type="ChEBI" id="CHEBI:33384"/>
        <dbReference type="ChEBI" id="CHEBI:57305"/>
        <dbReference type="ChEBI" id="CHEBI:57453"/>
        <dbReference type="EC" id="2.1.2.1"/>
    </reaction>
</comment>
<dbReference type="HAMAP" id="MF_00051">
    <property type="entry name" value="SHMT"/>
    <property type="match status" value="1"/>
</dbReference>
<evidence type="ECO:0000256" key="6">
    <source>
        <dbReference type="ARBA" id="ARBA00022490"/>
    </source>
</evidence>
<protein>
    <recommendedName>
        <fullName evidence="13">Serine hydroxymethyltransferase</fullName>
        <shortName evidence="13">SHMT</shortName>
        <shortName evidence="13">Serine methylase</shortName>
        <ecNumber evidence="13">2.1.2.1</ecNumber>
    </recommendedName>
</protein>
<name>A0A975IX57_9CAUL</name>
<dbReference type="GO" id="GO:0030170">
    <property type="term" value="F:pyridoxal phosphate binding"/>
    <property type="evidence" value="ECO:0007669"/>
    <property type="project" value="UniProtKB-UniRule"/>
</dbReference>
<dbReference type="Pfam" id="PF00464">
    <property type="entry name" value="SHMT"/>
    <property type="match status" value="1"/>
</dbReference>
<dbReference type="EC" id="2.1.2.1" evidence="13"/>
<proteinExistence type="inferred from homology"/>
<comment type="pathway">
    <text evidence="13">Amino-acid biosynthesis; glycine biosynthesis; glycine from L-serine: step 1/1.</text>
</comment>
<evidence type="ECO:0000259" key="15">
    <source>
        <dbReference type="Pfam" id="PF00464"/>
    </source>
</evidence>
<dbReference type="RefSeq" id="WP_211939106.1">
    <property type="nucleotide sequence ID" value="NZ_CP073078.1"/>
</dbReference>
<comment type="caution">
    <text evidence="13">Lacks conserved residue(s) required for the propagation of feature annotation.</text>
</comment>
<feature type="modified residue" description="N6-(pyridoxal phosphate)lysine" evidence="13 14">
    <location>
        <position position="234"/>
    </location>
</feature>
<evidence type="ECO:0000256" key="13">
    <source>
        <dbReference type="HAMAP-Rule" id="MF_00051"/>
    </source>
</evidence>
<feature type="domain" description="Serine hydroxymethyltransferase-like" evidence="15">
    <location>
        <begin position="13"/>
        <end position="389"/>
    </location>
</feature>
<evidence type="ECO:0000256" key="14">
    <source>
        <dbReference type="PIRSR" id="PIRSR000412-50"/>
    </source>
</evidence>
<dbReference type="PROSITE" id="PS00096">
    <property type="entry name" value="SHMT"/>
    <property type="match status" value="1"/>
</dbReference>
<comment type="subunit">
    <text evidence="5 13">Homodimer.</text>
</comment>
<dbReference type="Gene3D" id="3.40.640.10">
    <property type="entry name" value="Type I PLP-dependent aspartate aminotransferase-like (Major domain)"/>
    <property type="match status" value="1"/>
</dbReference>
<dbReference type="InterPro" id="IPR019798">
    <property type="entry name" value="Ser_HO-MeTrfase_PLP_BS"/>
</dbReference>
<evidence type="ECO:0000256" key="8">
    <source>
        <dbReference type="ARBA" id="ARBA00022605"/>
    </source>
</evidence>
<dbReference type="InterPro" id="IPR049943">
    <property type="entry name" value="Ser_HO-MeTrfase-like"/>
</dbReference>
<dbReference type="PANTHER" id="PTHR11680">
    <property type="entry name" value="SERINE HYDROXYMETHYLTRANSFERASE"/>
    <property type="match status" value="1"/>
</dbReference>
<dbReference type="GO" id="GO:0035999">
    <property type="term" value="P:tetrahydrofolate interconversion"/>
    <property type="evidence" value="ECO:0007669"/>
    <property type="project" value="UniProtKB-UniRule"/>
</dbReference>
<dbReference type="GO" id="GO:0019264">
    <property type="term" value="P:glycine biosynthetic process from serine"/>
    <property type="evidence" value="ECO:0007669"/>
    <property type="project" value="UniProtKB-UniRule"/>
</dbReference>
<dbReference type="Gene3D" id="3.90.1150.10">
    <property type="entry name" value="Aspartate Aminotransferase, domain 1"/>
    <property type="match status" value="1"/>
</dbReference>
<comment type="cofactor">
    <cofactor evidence="2 13 14">
        <name>pyridoxal 5'-phosphate</name>
        <dbReference type="ChEBI" id="CHEBI:597326"/>
    </cofactor>
</comment>
<evidence type="ECO:0000256" key="2">
    <source>
        <dbReference type="ARBA" id="ARBA00001933"/>
    </source>
</evidence>
<evidence type="ECO:0000256" key="1">
    <source>
        <dbReference type="ARBA" id="ARBA00001528"/>
    </source>
</evidence>
<dbReference type="InterPro" id="IPR039429">
    <property type="entry name" value="SHMT-like_dom"/>
</dbReference>
<comment type="function">
    <text evidence="13">Catalyzes the reversible interconversion of serine and glycine with tetrahydrofolate (THF) serving as the one-carbon carrier. This reaction serves as the major source of one-carbon groups required for the biosynthesis of purines, thymidylate, methionine, and other important biomolecules. Also exhibits THF-independent aldolase activity toward beta-hydroxyamino acids, producing glycine and aldehydes, via a retro-aldol mechanism.</text>
</comment>
<dbReference type="AlphaFoldDB" id="A0A975IX57"/>
<evidence type="ECO:0000256" key="10">
    <source>
        <dbReference type="ARBA" id="ARBA00022898"/>
    </source>
</evidence>
<keyword evidence="9 13" id="KW-0808">Transferase</keyword>
<evidence type="ECO:0000256" key="9">
    <source>
        <dbReference type="ARBA" id="ARBA00022679"/>
    </source>
</evidence>
<comment type="pathway">
    <text evidence="13">One-carbon metabolism; tetrahydrofolate interconversion.</text>
</comment>
<feature type="binding site" evidence="13">
    <location>
        <begin position="129"/>
        <end position="131"/>
    </location>
    <ligand>
        <name>(6S)-5,6,7,8-tetrahydrofolate</name>
        <dbReference type="ChEBI" id="CHEBI:57453"/>
    </ligand>
</feature>
<feature type="binding site" evidence="13">
    <location>
        <position position="249"/>
    </location>
    <ligand>
        <name>(6S)-5,6,7,8-tetrahydrofolate</name>
        <dbReference type="ChEBI" id="CHEBI:57453"/>
    </ligand>
</feature>
<sequence length="425" mass="44760">MSDAAAFFARDLSRDDPAVQAAIDAELHRQQDKLELIASENIVSPAVLKAQGSVLTNKYAEGYPGKRYYGGCEHVDVTEQLAIDRAKALFDCGFANVQPHSGAQANMAVLFALLQPGDTILGLGLAHGGHLTHGAPPTVSGRWFKPVNYGVDPGSQVIDYDALEALAIEHQPKLIIAGGSAYPRTLDFARFRAIADKVGAYLMVDMAHIAGLVAGGAHPSPLPYAHVTTSTTHKTLRGPRGGLVLSNDEDIAKKINSAVFPGIQGGPLEHVIAAKAVAFGEALEPSFKAYARQVVSNAKVLAEGLAARGCAIVSGGTDTHVVLVDLRPKGLSGKVAERALDEAGITCNKNGIPFDPAKPAVTSGIRLGSPALTTRGFREAEFEKVAALIDQVLEAARTGEQLEDVTMHVRAEVAALCKAFPIYPN</sequence>
<evidence type="ECO:0000256" key="4">
    <source>
        <dbReference type="ARBA" id="ARBA00006376"/>
    </source>
</evidence>
<dbReference type="InterPro" id="IPR015424">
    <property type="entry name" value="PyrdxlP-dep_Trfase"/>
</dbReference>
<gene>
    <name evidence="13" type="primary">glyA</name>
    <name evidence="16" type="ORF">KCG34_03990</name>
</gene>
<feature type="site" description="Plays an important role in substrate specificity" evidence="13">
    <location>
        <position position="233"/>
    </location>
</feature>
<evidence type="ECO:0000313" key="17">
    <source>
        <dbReference type="Proteomes" id="UP000676409"/>
    </source>
</evidence>
<evidence type="ECO:0000256" key="3">
    <source>
        <dbReference type="ARBA" id="ARBA00004496"/>
    </source>
</evidence>
<keyword evidence="10 13" id="KW-0663">Pyridoxal phosphate</keyword>
<keyword evidence="7 13" id="KW-0554">One-carbon metabolism</keyword>
<evidence type="ECO:0000313" key="16">
    <source>
        <dbReference type="EMBL" id="QUD89056.1"/>
    </source>
</evidence>
<dbReference type="InterPro" id="IPR015422">
    <property type="entry name" value="PyrdxlP-dep_Trfase_small"/>
</dbReference>
<feature type="binding site" evidence="13">
    <location>
        <position position="125"/>
    </location>
    <ligand>
        <name>(6S)-5,6,7,8-tetrahydrofolate</name>
        <dbReference type="ChEBI" id="CHEBI:57453"/>
    </ligand>
</feature>
<dbReference type="NCBIfam" id="NF000586">
    <property type="entry name" value="PRK00011.1"/>
    <property type="match status" value="1"/>
</dbReference>
<dbReference type="GO" id="GO:0050413">
    <property type="term" value="F:D-alanine 2-hydroxymethyltransferase activity"/>
    <property type="evidence" value="ECO:0007669"/>
    <property type="project" value="UniProtKB-EC"/>
</dbReference>
<comment type="subcellular location">
    <subcellularLocation>
        <location evidence="3 13">Cytoplasm</location>
    </subcellularLocation>
</comment>
<accession>A0A975IX57</accession>
<evidence type="ECO:0000256" key="11">
    <source>
        <dbReference type="ARBA" id="ARBA00051216"/>
    </source>
</evidence>
<dbReference type="GO" id="GO:0004372">
    <property type="term" value="F:glycine hydroxymethyltransferase activity"/>
    <property type="evidence" value="ECO:0007669"/>
    <property type="project" value="UniProtKB-UniRule"/>
</dbReference>
<dbReference type="KEGG" id="caul:KCG34_03990"/>
<dbReference type="CDD" id="cd00378">
    <property type="entry name" value="SHMT"/>
    <property type="match status" value="1"/>
</dbReference>
<dbReference type="Proteomes" id="UP000676409">
    <property type="component" value="Chromosome"/>
</dbReference>
<evidence type="ECO:0000256" key="12">
    <source>
        <dbReference type="ARBA" id="ARBA00057572"/>
    </source>
</evidence>
<dbReference type="SUPFAM" id="SSF53383">
    <property type="entry name" value="PLP-dependent transferases"/>
    <property type="match status" value="1"/>
</dbReference>
<dbReference type="InterPro" id="IPR015421">
    <property type="entry name" value="PyrdxlP-dep_Trfase_major"/>
</dbReference>
<comment type="catalytic activity">
    <reaction evidence="11">
        <text>(6R)-5,10-methylene-5,6,7,8-tetrahydrofolate + D-alanine + H2O = 2-methylserine + (6S)-5,6,7,8-tetrahydrofolate</text>
        <dbReference type="Rhea" id="RHEA:10064"/>
        <dbReference type="ChEBI" id="CHEBI:15377"/>
        <dbReference type="ChEBI" id="CHEBI:15636"/>
        <dbReference type="ChEBI" id="CHEBI:57416"/>
        <dbReference type="ChEBI" id="CHEBI:57453"/>
        <dbReference type="ChEBI" id="CHEBI:58275"/>
        <dbReference type="EC" id="2.1.2.7"/>
    </reaction>
</comment>
<dbReference type="PANTHER" id="PTHR11680:SF35">
    <property type="entry name" value="SERINE HYDROXYMETHYLTRANSFERASE 1"/>
    <property type="match status" value="1"/>
</dbReference>
<keyword evidence="17" id="KW-1185">Reference proteome</keyword>
<dbReference type="InterPro" id="IPR001085">
    <property type="entry name" value="Ser_HO-MeTrfase"/>
</dbReference>
<evidence type="ECO:0000256" key="5">
    <source>
        <dbReference type="ARBA" id="ARBA00011738"/>
    </source>
</evidence>
<dbReference type="EMBL" id="CP073078">
    <property type="protein sequence ID" value="QUD89056.1"/>
    <property type="molecule type" value="Genomic_DNA"/>
</dbReference>
<reference evidence="16" key="1">
    <citation type="submission" date="2021-04" db="EMBL/GenBank/DDBJ databases">
        <title>The complete genome sequence of Caulobacter sp. S6.</title>
        <authorList>
            <person name="Tang Y."/>
            <person name="Ouyang W."/>
            <person name="Liu Q."/>
            <person name="Huang B."/>
            <person name="Guo Z."/>
            <person name="Lei P."/>
        </authorList>
    </citation>
    <scope>NUCLEOTIDE SEQUENCE</scope>
    <source>
        <strain evidence="16">S6</strain>
    </source>
</reference>
<comment type="similarity">
    <text evidence="4 13">Belongs to the SHMT family.</text>
</comment>
<dbReference type="FunFam" id="3.40.640.10:FF:000001">
    <property type="entry name" value="Serine hydroxymethyltransferase"/>
    <property type="match status" value="1"/>
</dbReference>
<dbReference type="GO" id="GO:0005829">
    <property type="term" value="C:cytosol"/>
    <property type="evidence" value="ECO:0007669"/>
    <property type="project" value="TreeGrafter"/>
</dbReference>